<evidence type="ECO:0000256" key="1">
    <source>
        <dbReference type="ARBA" id="ARBA00004123"/>
    </source>
</evidence>
<dbReference type="PANTHER" id="PTHR16223:SF49">
    <property type="entry name" value="TRANSCRIPTION FACTOR BHLH52-RELATED"/>
    <property type="match status" value="1"/>
</dbReference>
<feature type="compositionally biased region" description="Basic and acidic residues" evidence="6">
    <location>
        <begin position="138"/>
        <end position="148"/>
    </location>
</feature>
<dbReference type="InterPro" id="IPR011598">
    <property type="entry name" value="bHLH_dom"/>
</dbReference>
<evidence type="ECO:0000256" key="2">
    <source>
        <dbReference type="ARBA" id="ARBA00023015"/>
    </source>
</evidence>
<evidence type="ECO:0000256" key="4">
    <source>
        <dbReference type="ARBA" id="ARBA00023163"/>
    </source>
</evidence>
<dbReference type="SUPFAM" id="SSF47459">
    <property type="entry name" value="HLH, helix-loop-helix DNA-binding domain"/>
    <property type="match status" value="1"/>
</dbReference>
<evidence type="ECO:0000256" key="3">
    <source>
        <dbReference type="ARBA" id="ARBA00023125"/>
    </source>
</evidence>
<dbReference type="Pfam" id="PF00010">
    <property type="entry name" value="HLH"/>
    <property type="match status" value="1"/>
</dbReference>
<dbReference type="PANTHER" id="PTHR16223">
    <property type="entry name" value="TRANSCRIPTION FACTOR BHLH83-RELATED"/>
    <property type="match status" value="1"/>
</dbReference>
<name>A0ABD1G5X8_SALDI</name>
<evidence type="ECO:0000256" key="5">
    <source>
        <dbReference type="ARBA" id="ARBA00023242"/>
    </source>
</evidence>
<dbReference type="Gene3D" id="4.10.280.10">
    <property type="entry name" value="Helix-loop-helix DNA-binding domain"/>
    <property type="match status" value="1"/>
</dbReference>
<dbReference type="GO" id="GO:0003677">
    <property type="term" value="F:DNA binding"/>
    <property type="evidence" value="ECO:0007669"/>
    <property type="project" value="UniProtKB-KW"/>
</dbReference>
<comment type="caution">
    <text evidence="8">The sequence shown here is derived from an EMBL/GenBank/DDBJ whole genome shotgun (WGS) entry which is preliminary data.</text>
</comment>
<dbReference type="EMBL" id="JBEAFC010000010">
    <property type="protein sequence ID" value="KAL1538398.1"/>
    <property type="molecule type" value="Genomic_DNA"/>
</dbReference>
<accession>A0ABD1G5X8</accession>
<keyword evidence="3" id="KW-0238">DNA-binding</keyword>
<dbReference type="Proteomes" id="UP001567538">
    <property type="component" value="Unassembled WGS sequence"/>
</dbReference>
<keyword evidence="5" id="KW-0539">Nucleus</keyword>
<dbReference type="AlphaFoldDB" id="A0ABD1G5X8"/>
<evidence type="ECO:0000313" key="8">
    <source>
        <dbReference type="EMBL" id="KAL1538398.1"/>
    </source>
</evidence>
<dbReference type="InterPro" id="IPR036638">
    <property type="entry name" value="HLH_DNA-bd_sf"/>
</dbReference>
<evidence type="ECO:0000313" key="9">
    <source>
        <dbReference type="Proteomes" id="UP001567538"/>
    </source>
</evidence>
<dbReference type="InterPro" id="IPR045843">
    <property type="entry name" value="IND-like"/>
</dbReference>
<keyword evidence="2" id="KW-0805">Transcription regulation</keyword>
<keyword evidence="9" id="KW-1185">Reference proteome</keyword>
<comment type="subcellular location">
    <subcellularLocation>
        <location evidence="1">Nucleus</location>
    </subcellularLocation>
</comment>
<reference evidence="8 9" key="1">
    <citation type="submission" date="2024-06" db="EMBL/GenBank/DDBJ databases">
        <title>A chromosome level genome sequence of Diviner's sage (Salvia divinorum).</title>
        <authorList>
            <person name="Ford S.A."/>
            <person name="Ro D.-K."/>
            <person name="Ness R.W."/>
            <person name="Phillips M.A."/>
        </authorList>
    </citation>
    <scope>NUCLEOTIDE SEQUENCE [LARGE SCALE GENOMIC DNA]</scope>
    <source>
        <strain evidence="8">SAF-2024a</strain>
        <tissue evidence="8">Leaf</tissue>
    </source>
</reference>
<keyword evidence="4" id="KW-0804">Transcription</keyword>
<dbReference type="PROSITE" id="PS50888">
    <property type="entry name" value="BHLH"/>
    <property type="match status" value="1"/>
</dbReference>
<dbReference type="SMART" id="SM00353">
    <property type="entry name" value="HLH"/>
    <property type="match status" value="1"/>
</dbReference>
<evidence type="ECO:0000256" key="6">
    <source>
        <dbReference type="SAM" id="MobiDB-lite"/>
    </source>
</evidence>
<evidence type="ECO:0000259" key="7">
    <source>
        <dbReference type="PROSITE" id="PS50888"/>
    </source>
</evidence>
<dbReference type="GO" id="GO:0005634">
    <property type="term" value="C:nucleus"/>
    <property type="evidence" value="ECO:0007669"/>
    <property type="project" value="UniProtKB-SubCell"/>
</dbReference>
<organism evidence="8 9">
    <name type="scientific">Salvia divinorum</name>
    <name type="common">Maria pastora</name>
    <name type="synonym">Diviner's sage</name>
    <dbReference type="NCBI Taxonomy" id="28513"/>
    <lineage>
        <taxon>Eukaryota</taxon>
        <taxon>Viridiplantae</taxon>
        <taxon>Streptophyta</taxon>
        <taxon>Embryophyta</taxon>
        <taxon>Tracheophyta</taxon>
        <taxon>Spermatophyta</taxon>
        <taxon>Magnoliopsida</taxon>
        <taxon>eudicotyledons</taxon>
        <taxon>Gunneridae</taxon>
        <taxon>Pentapetalae</taxon>
        <taxon>asterids</taxon>
        <taxon>lamiids</taxon>
        <taxon>Lamiales</taxon>
        <taxon>Lamiaceae</taxon>
        <taxon>Nepetoideae</taxon>
        <taxon>Mentheae</taxon>
        <taxon>Salviinae</taxon>
        <taxon>Salvia</taxon>
        <taxon>Salvia subgen. Calosphace</taxon>
    </lineage>
</organism>
<protein>
    <submittedName>
        <fullName evidence="8">Transcription factor bHLH52-like</fullName>
    </submittedName>
</protein>
<proteinExistence type="predicted"/>
<gene>
    <name evidence="8" type="ORF">AAHA92_27152</name>
</gene>
<sequence>MALSYYSNWDSFPPPEFPAIDADPQLQSLFNPDDYLVDPIDAFCNSLLSDDLPFADDGIPFDFDHLNSNYQQQQHRYHDDEPFPHFPKRQKLCDPHQFYPSFAPLQDYPMPEFVLPPPPPLPAFPAGGFSMGSWESGRMNEESGRMNEESGGSLSAQSVAARQRRRRITAKTQELGKLVPGGQKMNTAEMLQSAYKYIKFLQAQAGLLEFLKKGNEEEASSEGEKKVFQNLLESPLIQEKLYSTEHCLVPQKLVENHPIDICWKRDH</sequence>
<feature type="domain" description="BHLH" evidence="7">
    <location>
        <begin position="152"/>
        <end position="201"/>
    </location>
</feature>
<feature type="region of interest" description="Disordered" evidence="6">
    <location>
        <begin position="133"/>
        <end position="159"/>
    </location>
</feature>